<keyword evidence="3" id="KW-0479">Metal-binding</keyword>
<dbReference type="GO" id="GO:0005829">
    <property type="term" value="C:cytosol"/>
    <property type="evidence" value="ECO:0007669"/>
    <property type="project" value="TreeGrafter"/>
</dbReference>
<feature type="domain" description="Amidohydrolase-related" evidence="6">
    <location>
        <begin position="54"/>
        <end position="438"/>
    </location>
</feature>
<evidence type="ECO:0000256" key="3">
    <source>
        <dbReference type="ARBA" id="ARBA00022723"/>
    </source>
</evidence>
<dbReference type="EMBL" id="CP042430">
    <property type="protein sequence ID" value="QEC47338.1"/>
    <property type="molecule type" value="Genomic_DNA"/>
</dbReference>
<comment type="similarity">
    <text evidence="2">Belongs to the metallo-dependent hydrolases superfamily. Hydantoinase/dihydropyrimidinase family.</text>
</comment>
<dbReference type="InterPro" id="IPR006680">
    <property type="entry name" value="Amidohydro-rel"/>
</dbReference>
<dbReference type="PANTHER" id="PTHR11647">
    <property type="entry name" value="HYDRANTOINASE/DIHYDROPYRIMIDINASE FAMILY MEMBER"/>
    <property type="match status" value="1"/>
</dbReference>
<dbReference type="NCBIfam" id="TIGR02033">
    <property type="entry name" value="D-hydantoinase"/>
    <property type="match status" value="1"/>
</dbReference>
<dbReference type="Gene3D" id="2.30.40.10">
    <property type="entry name" value="Urease, subunit C, domain 1"/>
    <property type="match status" value="1"/>
</dbReference>
<dbReference type="CDD" id="cd01314">
    <property type="entry name" value="D-HYD"/>
    <property type="match status" value="1"/>
</dbReference>
<dbReference type="Pfam" id="PF01979">
    <property type="entry name" value="Amidohydro_1"/>
    <property type="match status" value="1"/>
</dbReference>
<evidence type="ECO:0000256" key="5">
    <source>
        <dbReference type="PIRSR" id="PIRSR611778-50"/>
    </source>
</evidence>
<evidence type="ECO:0000256" key="4">
    <source>
        <dbReference type="ARBA" id="ARBA00022801"/>
    </source>
</evidence>
<dbReference type="InterPro" id="IPR050378">
    <property type="entry name" value="Metallo-dep_Hydrolases_sf"/>
</dbReference>
<dbReference type="GO" id="GO:0004157">
    <property type="term" value="F:dihydropyrimidinase activity"/>
    <property type="evidence" value="ECO:0007669"/>
    <property type="project" value="UniProtKB-EC"/>
</dbReference>
<reference evidence="7 8" key="1">
    <citation type="journal article" date="2018" name="J. Microbiol.">
        <title>Baekduia soli gen. nov., sp. nov., a novel bacterium isolated from the soil of Baekdu Mountain and proposal of a novel family name, Baekduiaceae fam. nov.</title>
        <authorList>
            <person name="An D.S."/>
            <person name="Siddiqi M.Z."/>
            <person name="Kim K.H."/>
            <person name="Yu H.S."/>
            <person name="Im W.T."/>
        </authorList>
    </citation>
    <scope>NUCLEOTIDE SEQUENCE [LARGE SCALE GENOMIC DNA]</scope>
    <source>
        <strain evidence="7 8">BR7-21</strain>
    </source>
</reference>
<evidence type="ECO:0000256" key="2">
    <source>
        <dbReference type="ARBA" id="ARBA00008829"/>
    </source>
</evidence>
<dbReference type="AlphaFoldDB" id="A0A5B8U388"/>
<proteinExistence type="inferred from homology"/>
<dbReference type="InterPro" id="IPR011059">
    <property type="entry name" value="Metal-dep_hydrolase_composite"/>
</dbReference>
<dbReference type="PANTHER" id="PTHR11647:SF1">
    <property type="entry name" value="COLLAPSIN RESPONSE MEDIATOR PROTEIN"/>
    <property type="match status" value="1"/>
</dbReference>
<dbReference type="FunFam" id="3.20.20.140:FF:000174">
    <property type="entry name" value="Dihydropyrimidinase-related protein 2"/>
    <property type="match status" value="1"/>
</dbReference>
<accession>A0A5B8U388</accession>
<sequence>MTEERATLLQGGRVVSADGEYDADVLVVGERIAAVGDVQAPPGATVIDVSGCRVLPGLIDNHTHLSMPFMGMMSSDDYDTGTRAAAAGGVTCLVDFAIQREPDQLRSALEEWQGRAEGAAHVDYGFHMAITNANEATIDDMQAMTDAGVSSFKLFMAYKGELMTRDDAMTACLERARDLGALTMVHAENGDVIDLLVKRALHAGQTDAIHHALTRPEFVEAEATSRAARLAEYTGASLFVVHVTCAAAAAEIEAAQQRGIAVSAETCTQYLVNTIDDLRRPGVEGCHYICSPPLRDASNHEPLWDYVRRGVLESVSTDHCPFTNEQKSRGLHDFSLVPNGMPVIQHRLAKLWDEGVVAGRLTPSQLVDRTSTTIARRFGLAGKGAIAPGKDADVVVFDPAAPRDYGTHTSFMNVDYDVYEGETASGSVRHTFSRGTLVYDRGQILTEPGHGRFVARSTAVGAGVAA</sequence>
<dbReference type="RefSeq" id="WP_146917677.1">
    <property type="nucleotide sequence ID" value="NZ_CP042430.1"/>
</dbReference>
<keyword evidence="4 7" id="KW-0378">Hydrolase</keyword>
<gene>
    <name evidence="7" type="primary">hydA</name>
    <name evidence="7" type="ORF">FSW04_06900</name>
</gene>
<comment type="cofactor">
    <cofactor evidence="1">
        <name>Zn(2+)</name>
        <dbReference type="ChEBI" id="CHEBI:29105"/>
    </cofactor>
</comment>
<dbReference type="InterPro" id="IPR032466">
    <property type="entry name" value="Metal_Hydrolase"/>
</dbReference>
<name>A0A5B8U388_9ACTN</name>
<dbReference type="EC" id="3.5.2.2" evidence="7"/>
<keyword evidence="8" id="KW-1185">Reference proteome</keyword>
<dbReference type="SUPFAM" id="SSF51338">
    <property type="entry name" value="Composite domain of metallo-dependent hydrolases"/>
    <property type="match status" value="1"/>
</dbReference>
<dbReference type="InterPro" id="IPR011778">
    <property type="entry name" value="Hydantoinase/dihydroPyrase"/>
</dbReference>
<dbReference type="GO" id="GO:0046872">
    <property type="term" value="F:metal ion binding"/>
    <property type="evidence" value="ECO:0007669"/>
    <property type="project" value="UniProtKB-KW"/>
</dbReference>
<organism evidence="7 8">
    <name type="scientific">Baekduia soli</name>
    <dbReference type="NCBI Taxonomy" id="496014"/>
    <lineage>
        <taxon>Bacteria</taxon>
        <taxon>Bacillati</taxon>
        <taxon>Actinomycetota</taxon>
        <taxon>Thermoleophilia</taxon>
        <taxon>Solirubrobacterales</taxon>
        <taxon>Baekduiaceae</taxon>
        <taxon>Baekduia</taxon>
    </lineage>
</organism>
<dbReference type="Proteomes" id="UP000321805">
    <property type="component" value="Chromosome"/>
</dbReference>
<dbReference type="Gene3D" id="3.20.20.140">
    <property type="entry name" value="Metal-dependent hydrolases"/>
    <property type="match status" value="1"/>
</dbReference>
<dbReference type="KEGG" id="bsol:FSW04_06900"/>
<feature type="modified residue" description="N6-carboxylysine" evidence="5">
    <location>
        <position position="153"/>
    </location>
</feature>
<dbReference type="OrthoDB" id="9775759at2"/>
<evidence type="ECO:0000256" key="1">
    <source>
        <dbReference type="ARBA" id="ARBA00001947"/>
    </source>
</evidence>
<evidence type="ECO:0000313" key="8">
    <source>
        <dbReference type="Proteomes" id="UP000321805"/>
    </source>
</evidence>
<dbReference type="SUPFAM" id="SSF51556">
    <property type="entry name" value="Metallo-dependent hydrolases"/>
    <property type="match status" value="1"/>
</dbReference>
<comment type="PTM">
    <text evidence="5">Carbamylation allows a single lysine to coordinate two divalent metal cations.</text>
</comment>
<evidence type="ECO:0000259" key="6">
    <source>
        <dbReference type="Pfam" id="PF01979"/>
    </source>
</evidence>
<evidence type="ECO:0000313" key="7">
    <source>
        <dbReference type="EMBL" id="QEC47338.1"/>
    </source>
</evidence>
<protein>
    <submittedName>
        <fullName evidence="7">Dihydropyrimidinase</fullName>
        <ecNumber evidence="7">3.5.2.2</ecNumber>
    </submittedName>
</protein>